<name>A0A2W5V251_9CAUL</name>
<sequence length="60" mass="6778">MSDDKTKRTPQDAARINVHEPYEVRYWTEALGVTEDVLNEAVERAGPDVEAVRKYIGSNS</sequence>
<dbReference type="InterPro" id="IPR022037">
    <property type="entry name" value="DUF3606"/>
</dbReference>
<proteinExistence type="predicted"/>
<dbReference type="Pfam" id="PF12244">
    <property type="entry name" value="DUF3606"/>
    <property type="match status" value="1"/>
</dbReference>
<protein>
    <submittedName>
        <fullName evidence="1">DUF3606 domain-containing protein</fullName>
    </submittedName>
</protein>
<evidence type="ECO:0000313" key="2">
    <source>
        <dbReference type="Proteomes" id="UP000249393"/>
    </source>
</evidence>
<gene>
    <name evidence="1" type="ORF">DI526_18250</name>
</gene>
<accession>A0A2W5V251</accession>
<dbReference type="AlphaFoldDB" id="A0A2W5V251"/>
<comment type="caution">
    <text evidence="1">The sequence shown here is derived from an EMBL/GenBank/DDBJ whole genome shotgun (WGS) entry which is preliminary data.</text>
</comment>
<dbReference type="RefSeq" id="WP_304281038.1">
    <property type="nucleotide sequence ID" value="NZ_QFQZ01000073.1"/>
</dbReference>
<organism evidence="1 2">
    <name type="scientific">Caulobacter segnis</name>
    <dbReference type="NCBI Taxonomy" id="88688"/>
    <lineage>
        <taxon>Bacteria</taxon>
        <taxon>Pseudomonadati</taxon>
        <taxon>Pseudomonadota</taxon>
        <taxon>Alphaproteobacteria</taxon>
        <taxon>Caulobacterales</taxon>
        <taxon>Caulobacteraceae</taxon>
        <taxon>Caulobacter</taxon>
    </lineage>
</organism>
<dbReference type="Proteomes" id="UP000249393">
    <property type="component" value="Unassembled WGS sequence"/>
</dbReference>
<evidence type="ECO:0000313" key="1">
    <source>
        <dbReference type="EMBL" id="PZR31933.1"/>
    </source>
</evidence>
<dbReference type="EMBL" id="QFQZ01000073">
    <property type="protein sequence ID" value="PZR31933.1"/>
    <property type="molecule type" value="Genomic_DNA"/>
</dbReference>
<reference evidence="1 2" key="1">
    <citation type="submission" date="2017-08" db="EMBL/GenBank/DDBJ databases">
        <title>Infants hospitalized years apart are colonized by the same room-sourced microbial strains.</title>
        <authorList>
            <person name="Brooks B."/>
            <person name="Olm M.R."/>
            <person name="Firek B.A."/>
            <person name="Baker R."/>
            <person name="Thomas B.C."/>
            <person name="Morowitz M.J."/>
            <person name="Banfield J.F."/>
        </authorList>
    </citation>
    <scope>NUCLEOTIDE SEQUENCE [LARGE SCALE GENOMIC DNA]</scope>
    <source>
        <strain evidence="1">S2_003_000_R2_4</strain>
    </source>
</reference>